<dbReference type="PANTHER" id="PTHR33490">
    <property type="entry name" value="BLR5614 PROTEIN-RELATED"/>
    <property type="match status" value="1"/>
</dbReference>
<feature type="domain" description="Transglutaminase-like" evidence="1">
    <location>
        <begin position="172"/>
        <end position="236"/>
    </location>
</feature>
<dbReference type="InterPro" id="IPR038765">
    <property type="entry name" value="Papain-like_cys_pep_sf"/>
</dbReference>
<sequence>MKIQIDHLSRYTYEERVPLNPHDLYLIPQQRSYFKTLDSQLEISPNPMGIHERISAEGNPYYQTWFKTETDQLEIRSKLTLEIGDFNPYAFILQAGLSFPFDYFAYPSYYLETLALYRTGGEDGARLVPFAKDIMAQSSDHISFLANLVASIHQNWKHIIREEPGLMTSKEVFEEKKGSCRDLSWMLMEMLRSLGLATRFVSGYAFNPELDEGHELHGWVEVFLPGAGWIGLDPSLGLLTDQNYIPLATSFHPAHTLPIMGTYGGKAGSNLFSEVFLKEL</sequence>
<dbReference type="Pfam" id="PF08379">
    <property type="entry name" value="Bact_transglu_N"/>
    <property type="match status" value="1"/>
</dbReference>
<dbReference type="Proteomes" id="UP000199663">
    <property type="component" value="Unassembled WGS sequence"/>
</dbReference>
<name>A0A1H3Q3L3_9BACT</name>
<dbReference type="Pfam" id="PF01841">
    <property type="entry name" value="Transglut_core"/>
    <property type="match status" value="1"/>
</dbReference>
<dbReference type="SMART" id="SM00460">
    <property type="entry name" value="TGc"/>
    <property type="match status" value="1"/>
</dbReference>
<dbReference type="InterPro" id="IPR002931">
    <property type="entry name" value="Transglutaminase-like"/>
</dbReference>
<proteinExistence type="predicted"/>
<evidence type="ECO:0000313" key="3">
    <source>
        <dbReference type="Proteomes" id="UP000199663"/>
    </source>
</evidence>
<accession>A0A1H3Q3L3</accession>
<gene>
    <name evidence="2" type="ORF">SAMN05444412_105193</name>
</gene>
<protein>
    <submittedName>
        <fullName evidence="2">Transglutaminase-like enzyme, putative cysteine protease</fullName>
    </submittedName>
</protein>
<dbReference type="InterPro" id="IPR013589">
    <property type="entry name" value="Bac_transglu_N"/>
</dbReference>
<evidence type="ECO:0000313" key="2">
    <source>
        <dbReference type="EMBL" id="SDZ07771.1"/>
    </source>
</evidence>
<dbReference type="RefSeq" id="WP_019599612.1">
    <property type="nucleotide sequence ID" value="NZ_FNQC01000005.1"/>
</dbReference>
<keyword evidence="3" id="KW-1185">Reference proteome</keyword>
<evidence type="ECO:0000259" key="1">
    <source>
        <dbReference type="SMART" id="SM00460"/>
    </source>
</evidence>
<organism evidence="2 3">
    <name type="scientific">Rhodonellum ikkaensis</name>
    <dbReference type="NCBI Taxonomy" id="336829"/>
    <lineage>
        <taxon>Bacteria</taxon>
        <taxon>Pseudomonadati</taxon>
        <taxon>Bacteroidota</taxon>
        <taxon>Cytophagia</taxon>
        <taxon>Cytophagales</taxon>
        <taxon>Cytophagaceae</taxon>
        <taxon>Rhodonellum</taxon>
    </lineage>
</organism>
<dbReference type="EMBL" id="FNQC01000005">
    <property type="protein sequence ID" value="SDZ07771.1"/>
    <property type="molecule type" value="Genomic_DNA"/>
</dbReference>
<reference evidence="2 3" key="1">
    <citation type="submission" date="2016-10" db="EMBL/GenBank/DDBJ databases">
        <authorList>
            <person name="Varghese N."/>
            <person name="Submissions S."/>
        </authorList>
    </citation>
    <scope>NUCLEOTIDE SEQUENCE [LARGE SCALE GENOMIC DNA]</scope>
    <source>
        <strain evidence="2 3">DSM 17997</strain>
    </source>
</reference>
<dbReference type="Gene3D" id="3.10.620.30">
    <property type="match status" value="1"/>
</dbReference>
<dbReference type="SUPFAM" id="SSF54001">
    <property type="entry name" value="Cysteine proteinases"/>
    <property type="match status" value="1"/>
</dbReference>
<dbReference type="PANTHER" id="PTHR33490:SF1">
    <property type="entry name" value="SLL1233 PROTEIN"/>
    <property type="match status" value="1"/>
</dbReference>
<comment type="caution">
    <text evidence="2">The sequence shown here is derived from an EMBL/GenBank/DDBJ whole genome shotgun (WGS) entry which is preliminary data.</text>
</comment>